<keyword evidence="1" id="KW-0968">Cytoplasmic vesicle</keyword>
<keyword evidence="1" id="KW-0597">Phosphoprotein</keyword>
<dbReference type="SMART" id="SM00233">
    <property type="entry name" value="PH"/>
    <property type="match status" value="1"/>
</dbReference>
<evidence type="ECO:0000256" key="1">
    <source>
        <dbReference type="RuleBase" id="RU369082"/>
    </source>
</evidence>
<dbReference type="GO" id="GO:0042147">
    <property type="term" value="P:retrograde transport, endosome to Golgi"/>
    <property type="evidence" value="ECO:0007669"/>
    <property type="project" value="UniProtKB-UniRule"/>
</dbReference>
<accession>A0A8C6T173</accession>
<organism evidence="4 5">
    <name type="scientific">Neogobius melanostomus</name>
    <name type="common">round goby</name>
    <dbReference type="NCBI Taxonomy" id="47308"/>
    <lineage>
        <taxon>Eukaryota</taxon>
        <taxon>Metazoa</taxon>
        <taxon>Chordata</taxon>
        <taxon>Craniata</taxon>
        <taxon>Vertebrata</taxon>
        <taxon>Euteleostomi</taxon>
        <taxon>Actinopterygii</taxon>
        <taxon>Neopterygii</taxon>
        <taxon>Teleostei</taxon>
        <taxon>Neoteleostei</taxon>
        <taxon>Acanthomorphata</taxon>
        <taxon>Gobiaria</taxon>
        <taxon>Gobiiformes</taxon>
        <taxon>Gobioidei</taxon>
        <taxon>Gobiidae</taxon>
        <taxon>Benthophilinae</taxon>
        <taxon>Neogobiini</taxon>
        <taxon>Neogobius</taxon>
    </lineage>
</organism>
<dbReference type="Proteomes" id="UP000694523">
    <property type="component" value="Unplaced"/>
</dbReference>
<dbReference type="PANTHER" id="PTHR22902:SF17">
    <property type="entry name" value="SESQUIPEDALIAN-1"/>
    <property type="match status" value="1"/>
</dbReference>
<dbReference type="GO" id="GO:0001881">
    <property type="term" value="P:receptor recycling"/>
    <property type="evidence" value="ECO:0007669"/>
    <property type="project" value="UniProtKB-UniRule"/>
</dbReference>
<dbReference type="SUPFAM" id="SSF50729">
    <property type="entry name" value="PH domain-like"/>
    <property type="match status" value="1"/>
</dbReference>
<dbReference type="InterPro" id="IPR045188">
    <property type="entry name" value="Boi1/Boi2-like"/>
</dbReference>
<keyword evidence="1" id="KW-0333">Golgi apparatus</keyword>
<sequence length="264" mass="29688">MKVHRKILTHFLSCPSPIDKEGYLYKKKERTGVFRRRWFVLKGNLLFYQDRPADRHIQGAIVLEGCRVRADDSESDFSLVFQGLRTYRFSAADRHAQKEWLTCLATASHRYMSVLLRDLGLQYRGETQGSCSTSETSGGPSLRAVAPRPAVTSRRSLRPAPLGLSPSAPSLPPPPPPLLLWGALRPRKSPKPWARRNAHVTPIRGPAPFSSEWPRVDFDPLTEFSKLHEVYGAEVRRNKGLATTGLVQIKLLKAGTEKKHENSS</sequence>
<dbReference type="PANTHER" id="PTHR22902">
    <property type="entry name" value="SESQUIPEDALIAN"/>
    <property type="match status" value="1"/>
</dbReference>
<dbReference type="GO" id="GO:0005829">
    <property type="term" value="C:cytosol"/>
    <property type="evidence" value="ECO:0007669"/>
    <property type="project" value="GOC"/>
</dbReference>
<evidence type="ECO:0000313" key="5">
    <source>
        <dbReference type="Proteomes" id="UP000694523"/>
    </source>
</evidence>
<dbReference type="GO" id="GO:0005802">
    <property type="term" value="C:trans-Golgi network"/>
    <property type="evidence" value="ECO:0007669"/>
    <property type="project" value="UniProtKB-UniRule"/>
</dbReference>
<dbReference type="GO" id="GO:0007032">
    <property type="term" value="P:endosome organization"/>
    <property type="evidence" value="ECO:0007669"/>
    <property type="project" value="UniProtKB-UniRule"/>
</dbReference>
<name>A0A8C6T173_9GOBI</name>
<keyword evidence="5" id="KW-1185">Reference proteome</keyword>
<dbReference type="Pfam" id="PF00169">
    <property type="entry name" value="PH"/>
    <property type="match status" value="1"/>
</dbReference>
<reference evidence="4" key="1">
    <citation type="submission" date="2025-08" db="UniProtKB">
        <authorList>
            <consortium name="Ensembl"/>
        </authorList>
    </citation>
    <scope>IDENTIFICATION</scope>
</reference>
<dbReference type="PROSITE" id="PS50003">
    <property type="entry name" value="PH_DOMAIN"/>
    <property type="match status" value="1"/>
</dbReference>
<reference evidence="4" key="2">
    <citation type="submission" date="2025-09" db="UniProtKB">
        <authorList>
            <consortium name="Ensembl"/>
        </authorList>
    </citation>
    <scope>IDENTIFICATION</scope>
</reference>
<protein>
    <recommendedName>
        <fullName evidence="1">Sesquipedalian</fullName>
        <shortName evidence="1">Ses</shortName>
    </recommendedName>
    <alternativeName>
        <fullName evidence="1">PH domain-containing endocytic trafficking adaptor</fullName>
    </alternativeName>
</protein>
<evidence type="ECO:0000313" key="4">
    <source>
        <dbReference type="Ensembl" id="ENSNMLP00000014760.1"/>
    </source>
</evidence>
<dbReference type="GO" id="GO:0055037">
    <property type="term" value="C:recycling endosome"/>
    <property type="evidence" value="ECO:0007669"/>
    <property type="project" value="UniProtKB-SubCell"/>
</dbReference>
<dbReference type="Gene3D" id="2.30.29.30">
    <property type="entry name" value="Pleckstrin-homology domain (PH domain)/Phosphotyrosine-binding domain (PTB)"/>
    <property type="match status" value="1"/>
</dbReference>
<keyword evidence="1" id="KW-0967">Endosome</keyword>
<comment type="subcellular location">
    <subcellularLocation>
        <location evidence="1">Early endosome</location>
    </subcellularLocation>
    <subcellularLocation>
        <location evidence="1">Recycling endosome</location>
    </subcellularLocation>
    <subcellularLocation>
        <location evidence="1">Golgi apparatus</location>
        <location evidence="1">trans-Golgi network</location>
    </subcellularLocation>
    <subcellularLocation>
        <location evidence="1">Cytoplasmic vesicle</location>
        <location evidence="1">Clathrin-coated vesicle</location>
    </subcellularLocation>
</comment>
<dbReference type="AlphaFoldDB" id="A0A8C6T173"/>
<evidence type="ECO:0000259" key="3">
    <source>
        <dbReference type="PROSITE" id="PS50003"/>
    </source>
</evidence>
<feature type="compositionally biased region" description="Low complexity" evidence="2">
    <location>
        <begin position="158"/>
        <end position="168"/>
    </location>
</feature>
<dbReference type="Ensembl" id="ENSNMLT00000016588.1">
    <property type="protein sequence ID" value="ENSNMLP00000014760.1"/>
    <property type="gene ID" value="ENSNMLG00000009819.1"/>
</dbReference>
<dbReference type="InterPro" id="IPR001849">
    <property type="entry name" value="PH_domain"/>
</dbReference>
<feature type="domain" description="PH" evidence="3">
    <location>
        <begin position="17"/>
        <end position="109"/>
    </location>
</feature>
<dbReference type="InterPro" id="IPR011993">
    <property type="entry name" value="PH-like_dom_sf"/>
</dbReference>
<feature type="region of interest" description="Disordered" evidence="2">
    <location>
        <begin position="126"/>
        <end position="171"/>
    </location>
</feature>
<comment type="similarity">
    <text evidence="1">Belongs to the sesquipedalian family.</text>
</comment>
<dbReference type="GO" id="GO:0030136">
    <property type="term" value="C:clathrin-coated vesicle"/>
    <property type="evidence" value="ECO:0007669"/>
    <property type="project" value="UniProtKB-SubCell"/>
</dbReference>
<comment type="function">
    <text evidence="1">Plays a role in endocytic trafficking. Required for receptor recycling from endosomes, both to the trans-Golgi network and the plasma membrane.</text>
</comment>
<feature type="compositionally biased region" description="Polar residues" evidence="2">
    <location>
        <begin position="126"/>
        <end position="139"/>
    </location>
</feature>
<proteinExistence type="inferred from homology"/>
<evidence type="ECO:0000256" key="2">
    <source>
        <dbReference type="SAM" id="MobiDB-lite"/>
    </source>
</evidence>
<dbReference type="GO" id="GO:0005769">
    <property type="term" value="C:early endosome"/>
    <property type="evidence" value="ECO:0007669"/>
    <property type="project" value="UniProtKB-SubCell"/>
</dbReference>